<dbReference type="Pfam" id="PF22936">
    <property type="entry name" value="Pol_BBD"/>
    <property type="match status" value="1"/>
</dbReference>
<protein>
    <submittedName>
        <fullName evidence="4">Retrovirus-related Pol polyprotein from transposon TNT 1-94</fullName>
    </submittedName>
</protein>
<sequence>MRRLEAMGTYTDDEINRLAQGDKQRGHIAGVGTVLPARATASPSTPAHDSTLNSLHKKVDFMMSIFKSDSKYSDMFSQFESGGASGSGVCEDEEKGADHQDDEDERRFPIDMSPGKGIPSDKSPRKAPDCEKYHLWSLKMSTLFKSQELWELVGNGFVDPKPAEPDQALRDNRKKDAKELFFIQSALDDDIFPRIASANTSIKLGRFLSKNFWVIGSGCSSHMCRSRSLFVDLDTLENSIVHLGDDKPVQVEGKGTIAINTTTGKKKVLHDVLFVPKLAHNLLSIEHLMCSRLVIVFDDGYCYIQDKHVGQTIAKVGMTTNRMFSLDVSSVKEKAMVVKAWKDYDIWHLRYGYLHLNGMKLLKNKDMVMGLPNVDDLEFYKGCVLGKQSQNSFLVGKSWRASRHLEPVHADLL</sequence>
<feature type="region of interest" description="Disordered" evidence="1">
    <location>
        <begin position="83"/>
        <end position="126"/>
    </location>
</feature>
<dbReference type="AlphaFoldDB" id="A0A699JH69"/>
<comment type="caution">
    <text evidence="4">The sequence shown here is derived from an EMBL/GenBank/DDBJ whole genome shotgun (WGS) entry which is preliminary data.</text>
</comment>
<feature type="domain" description="Retrovirus-related Pol polyprotein from transposon TNT 1-94-like beta-barrel" evidence="3">
    <location>
        <begin position="213"/>
        <end position="289"/>
    </location>
</feature>
<evidence type="ECO:0000256" key="1">
    <source>
        <dbReference type="SAM" id="MobiDB-lite"/>
    </source>
</evidence>
<dbReference type="EMBL" id="BKCJ010409279">
    <property type="protein sequence ID" value="GFA35175.1"/>
    <property type="molecule type" value="Genomic_DNA"/>
</dbReference>
<dbReference type="InterPro" id="IPR025724">
    <property type="entry name" value="GAG-pre-integrase_dom"/>
</dbReference>
<name>A0A699JH69_TANCI</name>
<evidence type="ECO:0000313" key="4">
    <source>
        <dbReference type="EMBL" id="GFA35175.1"/>
    </source>
</evidence>
<organism evidence="4">
    <name type="scientific">Tanacetum cinerariifolium</name>
    <name type="common">Dalmatian daisy</name>
    <name type="synonym">Chrysanthemum cinerariifolium</name>
    <dbReference type="NCBI Taxonomy" id="118510"/>
    <lineage>
        <taxon>Eukaryota</taxon>
        <taxon>Viridiplantae</taxon>
        <taxon>Streptophyta</taxon>
        <taxon>Embryophyta</taxon>
        <taxon>Tracheophyta</taxon>
        <taxon>Spermatophyta</taxon>
        <taxon>Magnoliopsida</taxon>
        <taxon>eudicotyledons</taxon>
        <taxon>Gunneridae</taxon>
        <taxon>Pentapetalae</taxon>
        <taxon>asterids</taxon>
        <taxon>campanulids</taxon>
        <taxon>Asterales</taxon>
        <taxon>Asteraceae</taxon>
        <taxon>Asteroideae</taxon>
        <taxon>Anthemideae</taxon>
        <taxon>Anthemidinae</taxon>
        <taxon>Tanacetum</taxon>
    </lineage>
</organism>
<dbReference type="Pfam" id="PF13976">
    <property type="entry name" value="gag_pre-integrs"/>
    <property type="match status" value="1"/>
</dbReference>
<feature type="domain" description="GAG-pre-integrase" evidence="2">
    <location>
        <begin position="323"/>
        <end position="388"/>
    </location>
</feature>
<proteinExistence type="predicted"/>
<accession>A0A699JH69</accession>
<evidence type="ECO:0000259" key="2">
    <source>
        <dbReference type="Pfam" id="PF13976"/>
    </source>
</evidence>
<reference evidence="4" key="1">
    <citation type="journal article" date="2019" name="Sci. Rep.">
        <title>Draft genome of Tanacetum cinerariifolium, the natural source of mosquito coil.</title>
        <authorList>
            <person name="Yamashiro T."/>
            <person name="Shiraishi A."/>
            <person name="Satake H."/>
            <person name="Nakayama K."/>
        </authorList>
    </citation>
    <scope>NUCLEOTIDE SEQUENCE</scope>
</reference>
<evidence type="ECO:0000259" key="3">
    <source>
        <dbReference type="Pfam" id="PF22936"/>
    </source>
</evidence>
<gene>
    <name evidence="4" type="ORF">Tci_607147</name>
</gene>
<feature type="compositionally biased region" description="Acidic residues" evidence="1">
    <location>
        <begin position="90"/>
        <end position="104"/>
    </location>
</feature>
<dbReference type="InterPro" id="IPR054722">
    <property type="entry name" value="PolX-like_BBD"/>
</dbReference>